<dbReference type="RefSeq" id="XP_014153533.1">
    <property type="nucleotide sequence ID" value="XM_014298058.1"/>
</dbReference>
<dbReference type="Gene3D" id="2.60.120.200">
    <property type="match status" value="1"/>
</dbReference>
<accession>A0A0L0FSU6</accession>
<keyword evidence="4" id="KW-1185">Reference proteome</keyword>
<dbReference type="InterPro" id="IPR048958">
    <property type="entry name" value="Polysacc_lyase_14"/>
</dbReference>
<evidence type="ECO:0000259" key="2">
    <source>
        <dbReference type="Pfam" id="PF21294"/>
    </source>
</evidence>
<evidence type="ECO:0000313" key="4">
    <source>
        <dbReference type="Proteomes" id="UP000054560"/>
    </source>
</evidence>
<dbReference type="Proteomes" id="UP000054560">
    <property type="component" value="Unassembled WGS sequence"/>
</dbReference>
<proteinExistence type="predicted"/>
<evidence type="ECO:0000256" key="1">
    <source>
        <dbReference type="SAM" id="SignalP"/>
    </source>
</evidence>
<dbReference type="GeneID" id="25908486"/>
<dbReference type="OrthoDB" id="10069995at2759"/>
<feature type="chain" id="PRO_5005538870" description="Polysaccharide lyase 14 domain-containing protein" evidence="1">
    <location>
        <begin position="22"/>
        <end position="317"/>
    </location>
</feature>
<dbReference type="PANTHER" id="PTHR40124">
    <property type="match status" value="1"/>
</dbReference>
<dbReference type="PANTHER" id="PTHR40124:SF1">
    <property type="entry name" value="DISAGGREGATASE RELATED REPEAT PROTEIN"/>
    <property type="match status" value="1"/>
</dbReference>
<dbReference type="AlphaFoldDB" id="A0A0L0FSU6"/>
<evidence type="ECO:0000313" key="3">
    <source>
        <dbReference type="EMBL" id="KNC79631.1"/>
    </source>
</evidence>
<sequence length="317" mass="35438">MKTFILSFFLALHTSTVLVSAAAASSRERRITARVILTSSGRVNEYDVGQSPNVMKMYDISYSGCYGVNPCSLREKTPMASIQADPDGSDSDKVMRVKYEAGLSASDSGMQFYTTQLRDEFTEKEMNGEGTLEYKVYFPSNFDWVKGGKLPGLYGGDSKTCSANRKANGDNCFSARLMWREGGKGETYFYLPFGMQKDSLCSKCTWPEMSECTGSTDHCSYQRGKNDFKFRKGSWNSIKQYIRMNTPGEKDGLYRLSLNGKVVHEISSVYYRSTYDLSLGGLYFSTFFGGNGGSYAPDNDMYAYFKDMRLSVGDVDA</sequence>
<dbReference type="eggNOG" id="ENOG502RZ0M">
    <property type="taxonomic scope" value="Eukaryota"/>
</dbReference>
<organism evidence="3 4">
    <name type="scientific">Sphaeroforma arctica JP610</name>
    <dbReference type="NCBI Taxonomy" id="667725"/>
    <lineage>
        <taxon>Eukaryota</taxon>
        <taxon>Ichthyosporea</taxon>
        <taxon>Ichthyophonida</taxon>
        <taxon>Sphaeroforma</taxon>
    </lineage>
</organism>
<reference evidence="3 4" key="1">
    <citation type="submission" date="2011-02" db="EMBL/GenBank/DDBJ databases">
        <title>The Genome Sequence of Sphaeroforma arctica JP610.</title>
        <authorList>
            <consortium name="The Broad Institute Genome Sequencing Platform"/>
            <person name="Russ C."/>
            <person name="Cuomo C."/>
            <person name="Young S.K."/>
            <person name="Zeng Q."/>
            <person name="Gargeya S."/>
            <person name="Alvarado L."/>
            <person name="Berlin A."/>
            <person name="Chapman S.B."/>
            <person name="Chen Z."/>
            <person name="Freedman E."/>
            <person name="Gellesch M."/>
            <person name="Goldberg J."/>
            <person name="Griggs A."/>
            <person name="Gujja S."/>
            <person name="Heilman E."/>
            <person name="Heiman D."/>
            <person name="Howarth C."/>
            <person name="Mehta T."/>
            <person name="Neiman D."/>
            <person name="Pearson M."/>
            <person name="Roberts A."/>
            <person name="Saif S."/>
            <person name="Shea T."/>
            <person name="Shenoy N."/>
            <person name="Sisk P."/>
            <person name="Stolte C."/>
            <person name="Sykes S."/>
            <person name="White J."/>
            <person name="Yandava C."/>
            <person name="Burger G."/>
            <person name="Gray M.W."/>
            <person name="Holland P.W.H."/>
            <person name="King N."/>
            <person name="Lang F.B.F."/>
            <person name="Roger A.J."/>
            <person name="Ruiz-Trillo I."/>
            <person name="Haas B."/>
            <person name="Nusbaum C."/>
            <person name="Birren B."/>
        </authorList>
    </citation>
    <scope>NUCLEOTIDE SEQUENCE [LARGE SCALE GENOMIC DNA]</scope>
    <source>
        <strain evidence="3 4">JP610</strain>
    </source>
</reference>
<dbReference type="Pfam" id="PF21294">
    <property type="entry name" value="Polysacc_lyase_14"/>
    <property type="match status" value="1"/>
</dbReference>
<name>A0A0L0FSU6_9EUKA</name>
<dbReference type="EMBL" id="KQ242270">
    <property type="protein sequence ID" value="KNC79631.1"/>
    <property type="molecule type" value="Genomic_DNA"/>
</dbReference>
<protein>
    <recommendedName>
        <fullName evidence="2">Polysaccharide lyase 14 domain-containing protein</fullName>
    </recommendedName>
</protein>
<gene>
    <name evidence="3" type="ORF">SARC_07982</name>
</gene>
<feature type="signal peptide" evidence="1">
    <location>
        <begin position="1"/>
        <end position="21"/>
    </location>
</feature>
<keyword evidence="1" id="KW-0732">Signal</keyword>
<feature type="domain" description="Polysaccharide lyase 14" evidence="2">
    <location>
        <begin position="90"/>
        <end position="308"/>
    </location>
</feature>